<sequence length="70" mass="7426">MGTYLIIAVIYAVVCWALSAATENPVKWPNVALGAVVWPVSLTLLVVMGLLLAIGINSESIDIVAKTKED</sequence>
<keyword evidence="3" id="KW-1185">Reference proteome</keyword>
<evidence type="ECO:0000313" key="2">
    <source>
        <dbReference type="EMBL" id="AUR82656.1"/>
    </source>
</evidence>
<proteinExistence type="predicted"/>
<accession>A0A2I7QMM4</accession>
<evidence type="ECO:0000313" key="3">
    <source>
        <dbReference type="Proteomes" id="UP000267098"/>
    </source>
</evidence>
<keyword evidence="1" id="KW-0472">Membrane</keyword>
<protein>
    <submittedName>
        <fullName evidence="2">TMhelix containing protein</fullName>
    </submittedName>
</protein>
<gene>
    <name evidence="2" type="ORF">NVP1026O_065</name>
</gene>
<feature type="transmembrane region" description="Helical" evidence="1">
    <location>
        <begin position="31"/>
        <end position="56"/>
    </location>
</feature>
<organism evidence="2 3">
    <name type="scientific">Vibrio phage 1.026.O._10N.222.49.C7</name>
    <dbReference type="NCBI Taxonomy" id="1881421"/>
    <lineage>
        <taxon>Viruses</taxon>
        <taxon>Duplodnaviria</taxon>
        <taxon>Heunggongvirae</taxon>
        <taxon>Uroviricota</taxon>
        <taxon>Caudoviricetes</taxon>
        <taxon>Schitoviridae</taxon>
        <taxon>Pontosvirinae</taxon>
        <taxon>Nahantvirus</taxon>
        <taxon>Nahantvirus 49C7</taxon>
    </lineage>
</organism>
<keyword evidence="1" id="KW-0812">Transmembrane</keyword>
<dbReference type="EMBL" id="MG592410">
    <property type="protein sequence ID" value="AUR82656.1"/>
    <property type="molecule type" value="Genomic_DNA"/>
</dbReference>
<keyword evidence="1" id="KW-1133">Transmembrane helix</keyword>
<name>A0A2I7QMM4_9CAUD</name>
<dbReference type="Proteomes" id="UP000267098">
    <property type="component" value="Segment"/>
</dbReference>
<evidence type="ECO:0000256" key="1">
    <source>
        <dbReference type="SAM" id="Phobius"/>
    </source>
</evidence>
<reference evidence="2 3" key="1">
    <citation type="submission" date="2017-11" db="EMBL/GenBank/DDBJ databases">
        <title>A major lineage of nontailed dsDNA viruses as unrecognized killers of marine bacteria.</title>
        <authorList>
            <person name="Kauffman K.M."/>
            <person name="Hussain F.A."/>
            <person name="Yang J."/>
            <person name="Arevalo P."/>
            <person name="Brown J.M."/>
            <person name="Chang W.K."/>
            <person name="VanInsberghe D."/>
            <person name="Elsherbini J."/>
            <person name="Cutler M.B."/>
            <person name="Kelly L."/>
            <person name="Polz M.F."/>
        </authorList>
    </citation>
    <scope>NUCLEOTIDE SEQUENCE [LARGE SCALE GENOMIC DNA]</scope>
</reference>